<dbReference type="InterPro" id="IPR052897">
    <property type="entry name" value="Sec-Metab_Biosynth_Hydrolase"/>
</dbReference>
<reference evidence="2" key="1">
    <citation type="journal article" date="2020" name="Stud. Mycol.">
        <title>101 Dothideomycetes genomes: a test case for predicting lifestyles and emergence of pathogens.</title>
        <authorList>
            <person name="Haridas S."/>
            <person name="Albert R."/>
            <person name="Binder M."/>
            <person name="Bloem J."/>
            <person name="Labutti K."/>
            <person name="Salamov A."/>
            <person name="Andreopoulos B."/>
            <person name="Baker S."/>
            <person name="Barry K."/>
            <person name="Bills G."/>
            <person name="Bluhm B."/>
            <person name="Cannon C."/>
            <person name="Castanera R."/>
            <person name="Culley D."/>
            <person name="Daum C."/>
            <person name="Ezra D."/>
            <person name="Gonzalez J."/>
            <person name="Henrissat B."/>
            <person name="Kuo A."/>
            <person name="Liang C."/>
            <person name="Lipzen A."/>
            <person name="Lutzoni F."/>
            <person name="Magnuson J."/>
            <person name="Mondo S."/>
            <person name="Nolan M."/>
            <person name="Ohm R."/>
            <person name="Pangilinan J."/>
            <person name="Park H.-J."/>
            <person name="Ramirez L."/>
            <person name="Alfaro M."/>
            <person name="Sun H."/>
            <person name="Tritt A."/>
            <person name="Yoshinaga Y."/>
            <person name="Zwiers L.-H."/>
            <person name="Turgeon B."/>
            <person name="Goodwin S."/>
            <person name="Spatafora J."/>
            <person name="Crous P."/>
            <person name="Grigoriev I."/>
        </authorList>
    </citation>
    <scope>NUCLEOTIDE SEQUENCE</scope>
    <source>
        <strain evidence="2">CBS 110217</strain>
    </source>
</reference>
<comment type="caution">
    <text evidence="2">The sequence shown here is derived from an EMBL/GenBank/DDBJ whole genome shotgun (WGS) entry which is preliminary data.</text>
</comment>
<evidence type="ECO:0000259" key="1">
    <source>
        <dbReference type="Pfam" id="PF12697"/>
    </source>
</evidence>
<name>A0A9P4LPT9_9PLEO</name>
<gene>
    <name evidence="2" type="ORF">EK21DRAFT_54499</name>
</gene>
<dbReference type="InterPro" id="IPR029058">
    <property type="entry name" value="AB_hydrolase_fold"/>
</dbReference>
<accession>A0A9P4LPT9</accession>
<dbReference type="PANTHER" id="PTHR37017:SF3">
    <property type="entry name" value="AB HYDROLASE-1 DOMAIN-CONTAINING PROTEIN"/>
    <property type="match status" value="1"/>
</dbReference>
<dbReference type="AlphaFoldDB" id="A0A9P4LPT9"/>
<protein>
    <recommendedName>
        <fullName evidence="1">AB hydrolase-1 domain-containing protein</fullName>
    </recommendedName>
</protein>
<dbReference type="Pfam" id="PF12697">
    <property type="entry name" value="Abhydrolase_6"/>
    <property type="match status" value="1"/>
</dbReference>
<dbReference type="OrthoDB" id="1263307at2759"/>
<feature type="domain" description="AB hydrolase-1" evidence="1">
    <location>
        <begin position="8"/>
        <end position="227"/>
    </location>
</feature>
<dbReference type="SUPFAM" id="SSF53474">
    <property type="entry name" value="alpha/beta-Hydrolases"/>
    <property type="match status" value="1"/>
</dbReference>
<dbReference type="Proteomes" id="UP000799777">
    <property type="component" value="Unassembled WGS sequence"/>
</dbReference>
<dbReference type="Gene3D" id="3.40.50.1820">
    <property type="entry name" value="alpha/beta hydrolase"/>
    <property type="match status" value="1"/>
</dbReference>
<keyword evidence="3" id="KW-1185">Reference proteome</keyword>
<proteinExistence type="predicted"/>
<dbReference type="PANTHER" id="PTHR37017">
    <property type="entry name" value="AB HYDROLASE-1 DOMAIN-CONTAINING PROTEIN-RELATED"/>
    <property type="match status" value="1"/>
</dbReference>
<evidence type="ECO:0000313" key="3">
    <source>
        <dbReference type="Proteomes" id="UP000799777"/>
    </source>
</evidence>
<evidence type="ECO:0000313" key="2">
    <source>
        <dbReference type="EMBL" id="KAF2035401.1"/>
    </source>
</evidence>
<organism evidence="2 3">
    <name type="scientific">Setomelanomma holmii</name>
    <dbReference type="NCBI Taxonomy" id="210430"/>
    <lineage>
        <taxon>Eukaryota</taxon>
        <taxon>Fungi</taxon>
        <taxon>Dikarya</taxon>
        <taxon>Ascomycota</taxon>
        <taxon>Pezizomycotina</taxon>
        <taxon>Dothideomycetes</taxon>
        <taxon>Pleosporomycetidae</taxon>
        <taxon>Pleosporales</taxon>
        <taxon>Pleosporineae</taxon>
        <taxon>Phaeosphaeriaceae</taxon>
        <taxon>Setomelanomma</taxon>
    </lineage>
</organism>
<dbReference type="InterPro" id="IPR000073">
    <property type="entry name" value="AB_hydrolase_1"/>
</dbReference>
<dbReference type="EMBL" id="ML978157">
    <property type="protein sequence ID" value="KAF2035401.1"/>
    <property type="molecule type" value="Genomic_DNA"/>
</dbReference>
<sequence length="245" mass="26606">MDKTSPAIVIVPGLWETGSGVFDQLVAKLKEQELEVVVAELRSTGHGSSDIITLQDDIVGIRSYIEPLVSKGREVVVAAHSAGGFSGSAAVEGLTRKSRNEAGQAGGVIGFAFICAGVYSRGATTVPPPFFEIKGEHVYGVDALSNLFNGLNDVNAQYWNSRMRPQPAANWDAELRFTGHEEVKCHYLVCQQDRLLPVQLRQNFAAARADVTECDAGHMVMLSQVDKLLQFLLRAVENITGRNHV</sequence>